<dbReference type="KEGG" id="msl:Msil_1285"/>
<protein>
    <submittedName>
        <fullName evidence="1">Uncharacterized protein</fullName>
    </submittedName>
</protein>
<dbReference type="STRING" id="395965.Msil_1285"/>
<keyword evidence="2" id="KW-1185">Reference proteome</keyword>
<dbReference type="Proteomes" id="UP000002257">
    <property type="component" value="Chromosome"/>
</dbReference>
<accession>B8ER69</accession>
<organism evidence="1 2">
    <name type="scientific">Methylocella silvestris (strain DSM 15510 / CIP 108128 / LMG 27833 / NCIMB 13906 / BL2)</name>
    <dbReference type="NCBI Taxonomy" id="395965"/>
    <lineage>
        <taxon>Bacteria</taxon>
        <taxon>Pseudomonadati</taxon>
        <taxon>Pseudomonadota</taxon>
        <taxon>Alphaproteobacteria</taxon>
        <taxon>Hyphomicrobiales</taxon>
        <taxon>Beijerinckiaceae</taxon>
        <taxon>Methylocella</taxon>
    </lineage>
</organism>
<sequence length="106" mass="11962">MIAHWAQESNLAQFSEEAVHGYLFKTGLTDLVDETAALDEKPLGDEDDFQLWRIIKARALIKLKRLHNSFDTESFWAARLSCPPTTPAQWSSISWGTMRTGSSFSS</sequence>
<evidence type="ECO:0000313" key="1">
    <source>
        <dbReference type="EMBL" id="ACK50253.1"/>
    </source>
</evidence>
<dbReference type="EMBL" id="CP001280">
    <property type="protein sequence ID" value="ACK50253.1"/>
    <property type="molecule type" value="Genomic_DNA"/>
</dbReference>
<proteinExistence type="predicted"/>
<evidence type="ECO:0000313" key="2">
    <source>
        <dbReference type="Proteomes" id="UP000002257"/>
    </source>
</evidence>
<dbReference type="RefSeq" id="WP_012590323.1">
    <property type="nucleotide sequence ID" value="NC_011666.1"/>
</dbReference>
<reference evidence="1 2" key="1">
    <citation type="journal article" date="2010" name="J. Bacteriol.">
        <title>Complete genome sequence of the aerobic facultative methanotroph Methylocella silvestris BL2.</title>
        <authorList>
            <person name="Chen Y."/>
            <person name="Crombie A."/>
            <person name="Rahman M.T."/>
            <person name="Dedysh S.N."/>
            <person name="Liesack W."/>
            <person name="Stott M.B."/>
            <person name="Alam M."/>
            <person name="Theisen A.R."/>
            <person name="Murrell J.C."/>
            <person name="Dunfield P.F."/>
        </authorList>
    </citation>
    <scope>NUCLEOTIDE SEQUENCE [LARGE SCALE GENOMIC DNA]</scope>
    <source>
        <strain evidence="2">DSM 15510 / CIP 108128 / LMG 27833 / NCIMB 13906 / BL2</strain>
    </source>
</reference>
<dbReference type="AlphaFoldDB" id="B8ER69"/>
<dbReference type="HOGENOM" id="CLU_2220086_0_0_5"/>
<gene>
    <name evidence="1" type="ordered locus">Msil_1285</name>
</gene>
<name>B8ER69_METSB</name>